<reference evidence="21" key="1">
    <citation type="submission" date="2022-08" db="EMBL/GenBank/DDBJ databases">
        <authorList>
            <person name="Marques A."/>
        </authorList>
    </citation>
    <scope>NUCLEOTIDE SEQUENCE</scope>
    <source>
        <strain evidence="21">RhyPub2mFocal</strain>
        <tissue evidence="21">Leaves</tissue>
    </source>
</reference>
<dbReference type="Pfam" id="PF00141">
    <property type="entry name" value="peroxidase"/>
    <property type="match status" value="1"/>
</dbReference>
<evidence type="ECO:0000256" key="1">
    <source>
        <dbReference type="ARBA" id="ARBA00000189"/>
    </source>
</evidence>
<evidence type="ECO:0000256" key="8">
    <source>
        <dbReference type="ARBA" id="ARBA00022729"/>
    </source>
</evidence>
<evidence type="ECO:0000256" key="16">
    <source>
        <dbReference type="PIRSR" id="PIRSR600823-3"/>
    </source>
</evidence>
<comment type="cofactor">
    <cofactor evidence="16 19">
        <name>heme b</name>
        <dbReference type="ChEBI" id="CHEBI:60344"/>
    </cofactor>
    <text evidence="16 19">Binds 1 heme b (iron(II)-protoporphyrin IX) group per subunit.</text>
</comment>
<dbReference type="PRINTS" id="PR00461">
    <property type="entry name" value="PLPEROXIDASE"/>
</dbReference>
<dbReference type="GO" id="GO:0140825">
    <property type="term" value="F:lactoperoxidase activity"/>
    <property type="evidence" value="ECO:0007669"/>
    <property type="project" value="UniProtKB-EC"/>
</dbReference>
<evidence type="ECO:0000256" key="6">
    <source>
        <dbReference type="ARBA" id="ARBA00022617"/>
    </source>
</evidence>
<feature type="disulfide bond" evidence="18">
    <location>
        <begin position="200"/>
        <end position="234"/>
    </location>
</feature>
<feature type="site" description="Transition state stabilizer" evidence="17">
    <location>
        <position position="62"/>
    </location>
</feature>
<accession>A0AAV8DG96</accession>
<evidence type="ECO:0000256" key="13">
    <source>
        <dbReference type="ARBA" id="ARBA00023324"/>
    </source>
</evidence>
<comment type="function">
    <text evidence="2">Removal of H(2)O(2), oxidation of toxic reductants, biosynthesis and degradation of lignin, suberization, auxin catabolism, response to environmental stresses such as wounding, pathogen attack and oxidative stress. These functions might be dependent on each isozyme/isoform in each plant tissue.</text>
</comment>
<feature type="binding site" evidence="16">
    <location>
        <position position="87"/>
    </location>
    <ligand>
        <name>Ca(2+)</name>
        <dbReference type="ChEBI" id="CHEBI:29108"/>
        <label>1</label>
    </ligand>
</feature>
<dbReference type="InterPro" id="IPR019794">
    <property type="entry name" value="Peroxidases_AS"/>
</dbReference>
<dbReference type="GO" id="GO:0042744">
    <property type="term" value="P:hydrogen peroxide catabolic process"/>
    <property type="evidence" value="ECO:0007669"/>
    <property type="project" value="UniProtKB-KW"/>
</dbReference>
<dbReference type="FunFam" id="1.10.520.10:FF:000008">
    <property type="entry name" value="Peroxidase"/>
    <property type="match status" value="1"/>
</dbReference>
<dbReference type="GO" id="GO:0020037">
    <property type="term" value="F:heme binding"/>
    <property type="evidence" value="ECO:0007669"/>
    <property type="project" value="UniProtKB-UniRule"/>
</dbReference>
<dbReference type="CDD" id="cd00693">
    <property type="entry name" value="secretory_peroxidase"/>
    <property type="match status" value="1"/>
</dbReference>
<feature type="binding site" evidence="16">
    <location>
        <position position="251"/>
    </location>
    <ligand>
        <name>Ca(2+)</name>
        <dbReference type="ChEBI" id="CHEBI:29108"/>
        <label>2</label>
    </ligand>
</feature>
<feature type="binding site" evidence="16">
    <location>
        <position position="248"/>
    </location>
    <ligand>
        <name>Ca(2+)</name>
        <dbReference type="ChEBI" id="CHEBI:29108"/>
        <label>2</label>
    </ligand>
</feature>
<evidence type="ECO:0000256" key="10">
    <source>
        <dbReference type="ARBA" id="ARBA00023002"/>
    </source>
</evidence>
<feature type="binding site" evidence="16">
    <location>
        <position position="256"/>
    </location>
    <ligand>
        <name>Ca(2+)</name>
        <dbReference type="ChEBI" id="CHEBI:29108"/>
        <label>2</label>
    </ligand>
</feature>
<dbReference type="Gene3D" id="1.10.420.10">
    <property type="entry name" value="Peroxidase, domain 2"/>
    <property type="match status" value="1"/>
</dbReference>
<feature type="domain" description="Plant heme peroxidase family profile" evidence="20">
    <location>
        <begin position="25"/>
        <end position="328"/>
    </location>
</feature>
<dbReference type="Proteomes" id="UP001140206">
    <property type="component" value="Chromosome 4"/>
</dbReference>
<dbReference type="GO" id="GO:0005576">
    <property type="term" value="C:extracellular region"/>
    <property type="evidence" value="ECO:0007669"/>
    <property type="project" value="UniProtKB-SubCell"/>
</dbReference>
<sequence>MQMQMQIIMLLLTAFLLISSSSAGGLSPDYYSHSCPGAESIVAQTVSSKQKANPTTAAGTLRLFFHDCFVTGCDASILISHGSSSSERSSDINLSLPGDAFDLVVRAKAALELRCPAQVSCADILTLATRDLVSILGGPFYPVLLGRKDSLFSRASDADSFLPRTNMSASQLIRLFRTRGFSLQEMVALAGAHTVGFSHCKEFASRIYNYENKGWGAVDPRLDMRFAKALQRACANYLKDPTLSTFNDVMTPGRFDNVYYQNLRRGLGLLASDSVLMADRRTRPFVLRYASNQTLFFEDFAKVMQKLSLYGVKTGREGEVRRRCDSFNVGSKPFTLFVLFSFWSLSLFELYYFLEDSNKNITIYLQDLGGSQDQNLKKKGTHKQLLLDCLDIKHQPRAKEKRGQREQRRLLKFFL</sequence>
<dbReference type="InterPro" id="IPR002016">
    <property type="entry name" value="Haem_peroxidase"/>
</dbReference>
<dbReference type="Gene3D" id="1.10.520.10">
    <property type="match status" value="1"/>
</dbReference>
<dbReference type="SUPFAM" id="SSF48113">
    <property type="entry name" value="Heme-dependent peroxidases"/>
    <property type="match status" value="1"/>
</dbReference>
<keyword evidence="10 19" id="KW-0560">Oxidoreductase</keyword>
<dbReference type="InterPro" id="IPR033905">
    <property type="entry name" value="Secretory_peroxidase"/>
</dbReference>
<keyword evidence="13 19" id="KW-0376">Hydrogen peroxide</keyword>
<evidence type="ECO:0000256" key="4">
    <source>
        <dbReference type="ARBA" id="ARBA00012313"/>
    </source>
</evidence>
<feature type="chain" id="PRO_5043100948" description="Peroxidase" evidence="19">
    <location>
        <begin position="24"/>
        <end position="415"/>
    </location>
</feature>
<comment type="similarity">
    <text evidence="19">Belongs to the peroxidase family. Classical plant (class III) peroxidase subfamily.</text>
</comment>
<evidence type="ECO:0000256" key="3">
    <source>
        <dbReference type="ARBA" id="ARBA00006873"/>
    </source>
</evidence>
<evidence type="ECO:0000256" key="9">
    <source>
        <dbReference type="ARBA" id="ARBA00022837"/>
    </source>
</evidence>
<keyword evidence="12 18" id="KW-1015">Disulfide bond</keyword>
<evidence type="ECO:0000256" key="12">
    <source>
        <dbReference type="ARBA" id="ARBA00023157"/>
    </source>
</evidence>
<dbReference type="FunFam" id="1.10.420.10:FF:000007">
    <property type="entry name" value="Peroxidase"/>
    <property type="match status" value="1"/>
</dbReference>
<dbReference type="PANTHER" id="PTHR31517">
    <property type="match status" value="1"/>
</dbReference>
<evidence type="ECO:0000256" key="7">
    <source>
        <dbReference type="ARBA" id="ARBA00022723"/>
    </source>
</evidence>
<feature type="binding site" description="axial binding residue" evidence="16">
    <location>
        <position position="193"/>
    </location>
    <ligand>
        <name>heme b</name>
        <dbReference type="ChEBI" id="CHEBI:60344"/>
    </ligand>
    <ligandPart>
        <name>Fe</name>
        <dbReference type="ChEBI" id="CHEBI:18248"/>
    </ligandPart>
</feature>
<organism evidence="21 22">
    <name type="scientific">Rhynchospora pubera</name>
    <dbReference type="NCBI Taxonomy" id="906938"/>
    <lineage>
        <taxon>Eukaryota</taxon>
        <taxon>Viridiplantae</taxon>
        <taxon>Streptophyta</taxon>
        <taxon>Embryophyta</taxon>
        <taxon>Tracheophyta</taxon>
        <taxon>Spermatophyta</taxon>
        <taxon>Magnoliopsida</taxon>
        <taxon>Liliopsida</taxon>
        <taxon>Poales</taxon>
        <taxon>Cyperaceae</taxon>
        <taxon>Cyperoideae</taxon>
        <taxon>Rhynchosporeae</taxon>
        <taxon>Rhynchospora</taxon>
    </lineage>
</organism>
<dbReference type="PROSITE" id="PS50873">
    <property type="entry name" value="PEROXIDASE_4"/>
    <property type="match status" value="1"/>
</dbReference>
<keyword evidence="6 19" id="KW-0349">Heme</keyword>
<keyword evidence="19" id="KW-0964">Secreted</keyword>
<comment type="similarity">
    <text evidence="3">Belongs to the peroxidase family. Ascorbate peroxidase subfamily.</text>
</comment>
<keyword evidence="7 16" id="KW-0479">Metal-binding</keyword>
<evidence type="ECO:0000256" key="14">
    <source>
        <dbReference type="PIRSR" id="PIRSR600823-1"/>
    </source>
</evidence>
<keyword evidence="22" id="KW-1185">Reference proteome</keyword>
<evidence type="ECO:0000256" key="2">
    <source>
        <dbReference type="ARBA" id="ARBA00002322"/>
    </source>
</evidence>
<feature type="binding site" evidence="16">
    <location>
        <position position="76"/>
    </location>
    <ligand>
        <name>Ca(2+)</name>
        <dbReference type="ChEBI" id="CHEBI:29108"/>
        <label>1</label>
    </ligand>
</feature>
<dbReference type="EC" id="1.11.1.7" evidence="4 19"/>
<feature type="disulfide bond" evidence="18">
    <location>
        <begin position="121"/>
        <end position="324"/>
    </location>
</feature>
<feature type="disulfide bond" evidence="18">
    <location>
        <begin position="68"/>
        <end position="73"/>
    </location>
</feature>
<comment type="subcellular location">
    <subcellularLocation>
        <location evidence="19">Secreted</location>
    </subcellularLocation>
</comment>
<dbReference type="PRINTS" id="PR00458">
    <property type="entry name" value="PEROXIDASE"/>
</dbReference>
<dbReference type="InterPro" id="IPR010255">
    <property type="entry name" value="Haem_peroxidase_sf"/>
</dbReference>
<comment type="cofactor">
    <cofactor evidence="16 19">
        <name>Ca(2+)</name>
        <dbReference type="ChEBI" id="CHEBI:29108"/>
    </cofactor>
    <text evidence="16 19">Binds 2 calcium ions per subunit.</text>
</comment>
<dbReference type="PROSITE" id="PS00435">
    <property type="entry name" value="PEROXIDASE_1"/>
    <property type="match status" value="1"/>
</dbReference>
<evidence type="ECO:0000256" key="11">
    <source>
        <dbReference type="ARBA" id="ARBA00023004"/>
    </source>
</evidence>
<evidence type="ECO:0000256" key="19">
    <source>
        <dbReference type="RuleBase" id="RU362060"/>
    </source>
</evidence>
<evidence type="ECO:0000256" key="18">
    <source>
        <dbReference type="PIRSR" id="PIRSR600823-5"/>
    </source>
</evidence>
<keyword evidence="9 16" id="KW-0106">Calcium</keyword>
<name>A0AAV8DG96_9POAL</name>
<feature type="binding site" evidence="16">
    <location>
        <position position="72"/>
    </location>
    <ligand>
        <name>Ca(2+)</name>
        <dbReference type="ChEBI" id="CHEBI:29108"/>
        <label>1</label>
    </ligand>
</feature>
<comment type="caution">
    <text evidence="21">The sequence shown here is derived from an EMBL/GenBank/DDBJ whole genome shotgun (WGS) entry which is preliminary data.</text>
</comment>
<dbReference type="EMBL" id="JAMFTS010000004">
    <property type="protein sequence ID" value="KAJ4765332.1"/>
    <property type="molecule type" value="Genomic_DNA"/>
</dbReference>
<evidence type="ECO:0000256" key="15">
    <source>
        <dbReference type="PIRSR" id="PIRSR600823-2"/>
    </source>
</evidence>
<evidence type="ECO:0000313" key="21">
    <source>
        <dbReference type="EMBL" id="KAJ4765332.1"/>
    </source>
</evidence>
<feature type="binding site" evidence="15">
    <location>
        <position position="163"/>
    </location>
    <ligand>
        <name>substrate</name>
    </ligand>
</feature>
<keyword evidence="5 19" id="KW-0575">Peroxidase</keyword>
<feature type="binding site" evidence="16">
    <location>
        <position position="67"/>
    </location>
    <ligand>
        <name>Ca(2+)</name>
        <dbReference type="ChEBI" id="CHEBI:29108"/>
        <label>1</label>
    </ligand>
</feature>
<evidence type="ECO:0000256" key="17">
    <source>
        <dbReference type="PIRSR" id="PIRSR600823-4"/>
    </source>
</evidence>
<keyword evidence="8 19" id="KW-0732">Signal</keyword>
<feature type="active site" description="Proton acceptor" evidence="14">
    <location>
        <position position="66"/>
    </location>
</feature>
<evidence type="ECO:0000313" key="22">
    <source>
        <dbReference type="Proteomes" id="UP001140206"/>
    </source>
</evidence>
<evidence type="ECO:0000256" key="5">
    <source>
        <dbReference type="ARBA" id="ARBA00022559"/>
    </source>
</evidence>
<feature type="binding site" evidence="16">
    <location>
        <position position="194"/>
    </location>
    <ligand>
        <name>Ca(2+)</name>
        <dbReference type="ChEBI" id="CHEBI:29108"/>
        <label>2</label>
    </ligand>
</feature>
<feature type="binding site" evidence="16">
    <location>
        <position position="70"/>
    </location>
    <ligand>
        <name>Ca(2+)</name>
        <dbReference type="ChEBI" id="CHEBI:29108"/>
        <label>1</label>
    </ligand>
</feature>
<feature type="disulfide bond" evidence="18">
    <location>
        <begin position="35"/>
        <end position="115"/>
    </location>
</feature>
<evidence type="ECO:0000259" key="20">
    <source>
        <dbReference type="PROSITE" id="PS50873"/>
    </source>
</evidence>
<feature type="signal peptide" evidence="19">
    <location>
        <begin position="1"/>
        <end position="23"/>
    </location>
</feature>
<dbReference type="PROSITE" id="PS00436">
    <property type="entry name" value="PEROXIDASE_2"/>
    <property type="match status" value="1"/>
</dbReference>
<keyword evidence="11 16" id="KW-0408">Iron</keyword>
<comment type="catalytic activity">
    <reaction evidence="1 19">
        <text>2 a phenolic donor + H2O2 = 2 a phenolic radical donor + 2 H2O</text>
        <dbReference type="Rhea" id="RHEA:56136"/>
        <dbReference type="ChEBI" id="CHEBI:15377"/>
        <dbReference type="ChEBI" id="CHEBI:16240"/>
        <dbReference type="ChEBI" id="CHEBI:139520"/>
        <dbReference type="ChEBI" id="CHEBI:139521"/>
        <dbReference type="EC" id="1.11.1.7"/>
    </reaction>
</comment>
<dbReference type="InterPro" id="IPR000823">
    <property type="entry name" value="Peroxidase_pln"/>
</dbReference>
<dbReference type="GO" id="GO:0006979">
    <property type="term" value="P:response to oxidative stress"/>
    <property type="evidence" value="ECO:0007669"/>
    <property type="project" value="UniProtKB-UniRule"/>
</dbReference>
<feature type="binding site" evidence="16">
    <location>
        <position position="74"/>
    </location>
    <ligand>
        <name>Ca(2+)</name>
        <dbReference type="ChEBI" id="CHEBI:29108"/>
        <label>1</label>
    </ligand>
</feature>
<proteinExistence type="inferred from homology"/>
<protein>
    <recommendedName>
        <fullName evidence="4 19">Peroxidase</fullName>
        <ecNumber evidence="4 19">1.11.1.7</ecNumber>
    </recommendedName>
</protein>
<gene>
    <name evidence="21" type="ORF">LUZ62_075707</name>
</gene>
<dbReference type="PANTHER" id="PTHR31517:SF14">
    <property type="entry name" value="PEROXIDASE"/>
    <property type="match status" value="1"/>
</dbReference>
<dbReference type="GO" id="GO:0046872">
    <property type="term" value="F:metal ion binding"/>
    <property type="evidence" value="ECO:0007669"/>
    <property type="project" value="UniProtKB-UniRule"/>
</dbReference>
<dbReference type="AlphaFoldDB" id="A0AAV8DG96"/>
<dbReference type="InterPro" id="IPR019793">
    <property type="entry name" value="Peroxidases_heam-ligand_BS"/>
</dbReference>